<protein>
    <submittedName>
        <fullName evidence="1">Uncharacterized protein</fullName>
    </submittedName>
</protein>
<dbReference type="KEGG" id="vg:40088235"/>
<dbReference type="RefSeq" id="YP_009611897.1">
    <property type="nucleotide sequence ID" value="NC_042013.1"/>
</dbReference>
<evidence type="ECO:0000313" key="2">
    <source>
        <dbReference type="Proteomes" id="UP000223025"/>
    </source>
</evidence>
<dbReference type="Proteomes" id="UP000223025">
    <property type="component" value="Segment"/>
</dbReference>
<evidence type="ECO:0000313" key="1">
    <source>
        <dbReference type="EMBL" id="AUZ95014.1"/>
    </source>
</evidence>
<organism evidence="1 2">
    <name type="scientific">Agrobacterium phage Atu_ph07</name>
    <dbReference type="NCBI Taxonomy" id="2024264"/>
    <lineage>
        <taxon>Viruses</taxon>
        <taxon>Duplodnaviria</taxon>
        <taxon>Heunggongvirae</taxon>
        <taxon>Uroviricota</taxon>
        <taxon>Caudoviricetes</taxon>
        <taxon>Polybotosvirus</taxon>
        <taxon>Polybotosvirus Atuph07</taxon>
    </lineage>
</organism>
<dbReference type="GeneID" id="40088235"/>
<keyword evidence="2" id="KW-1185">Reference proteome</keyword>
<reference evidence="1 2" key="1">
    <citation type="submission" date="2017-06" db="EMBL/GenBank/DDBJ databases">
        <authorList>
            <person name="Kim H.J."/>
            <person name="Triplett B.A."/>
        </authorList>
    </citation>
    <scope>NUCLEOTIDE SEQUENCE [LARGE SCALE GENOMIC DNA]</scope>
</reference>
<name>A0A2L0UZP6_9CAUD</name>
<sequence length="115" mass="13662">MSTTIKDFGRHSERFGDISYYYVFTHKFWVNEHQVAPDDILSWCRENCSGYYKVTCYTHEKSIRNDDGSYAEKIVYVDKVYLQNDEDSLMLALRYSLSDIAIKRPKLARKNKKRS</sequence>
<accession>A0A2L0UZP6</accession>
<dbReference type="EMBL" id="MF403008">
    <property type="protein sequence ID" value="AUZ95014.1"/>
    <property type="molecule type" value="Genomic_DNA"/>
</dbReference>
<proteinExistence type="predicted"/>